<sequence>MKILIKGAGDLASGIACRLHRCGFSVVMTELPVPTTVRRTVAFSRAVYENSVEVENVTGVLCTSMEDIEKTWSKDQVAVVIDEECRIRKELNPDAVVDAIIAKKNLGTRIKDADIVIGVGPGFTAGVDCHAVVETKRGHDLGRCIWKGSAFPNSGVPGIIGGYDKERIIRAVKNGIFHPAVTIGTVVKQNDVVGYVDDLSVLAEVGGVVRGLLQDGVTVFSGMKSGDIDPRGVTQYCYTISDKASAIGGGVLEAVLSLRKKSFTEKERVSQ</sequence>
<keyword evidence="2" id="KW-1185">Reference proteome</keyword>
<dbReference type="Gene3D" id="3.40.630.10">
    <property type="entry name" value="Zn peptidases"/>
    <property type="match status" value="1"/>
</dbReference>
<dbReference type="InterPro" id="IPR017695">
    <property type="entry name" value="Se-dep_Mo_hydrolase_YqeB"/>
</dbReference>
<proteinExistence type="predicted"/>
<accession>A0ABU4GEB2</accession>
<gene>
    <name evidence="1" type="primary">yqeB</name>
    <name evidence="1" type="ORF">RZO55_00020</name>
</gene>
<organism evidence="1 2">
    <name type="scientific">Clostridium boliviensis</name>
    <dbReference type="NCBI Taxonomy" id="318465"/>
    <lineage>
        <taxon>Bacteria</taxon>
        <taxon>Bacillati</taxon>
        <taxon>Bacillota</taxon>
        <taxon>Clostridia</taxon>
        <taxon>Eubacteriales</taxon>
        <taxon>Clostridiaceae</taxon>
        <taxon>Clostridium</taxon>
    </lineage>
</organism>
<reference evidence="1 2" key="1">
    <citation type="submission" date="2023-10" db="EMBL/GenBank/DDBJ databases">
        <title>A novel Glycoside Hydrolase 43-Like Enzyme from Clostrdium boliviensis is an Endo-xylanase, and a Candidate for Xylooligosaccharides Production from Different Xylan Substrates.</title>
        <authorList>
            <person name="Alvarez M.T."/>
            <person name="Rocabado-Villegas L.R."/>
            <person name="Salas-Veizaga D.M."/>
            <person name="Linares-Pasten J.A."/>
            <person name="Gudmundsdottir E.E."/>
            <person name="Hreggvidsson G.O."/>
            <person name="Adlercreutz P."/>
            <person name="Nordberg Karlsson E."/>
        </authorList>
    </citation>
    <scope>NUCLEOTIDE SEQUENCE [LARGE SCALE GENOMIC DNA]</scope>
    <source>
        <strain evidence="1 2">E-1</strain>
    </source>
</reference>
<comment type="caution">
    <text evidence="1">The sequence shown here is derived from an EMBL/GenBank/DDBJ whole genome shotgun (WGS) entry which is preliminary data.</text>
</comment>
<dbReference type="Proteomes" id="UP001276854">
    <property type="component" value="Unassembled WGS sequence"/>
</dbReference>
<dbReference type="NCBIfam" id="TIGR03309">
    <property type="entry name" value="matur_yqeB"/>
    <property type="match status" value="1"/>
</dbReference>
<dbReference type="RefSeq" id="WP_318062254.1">
    <property type="nucleotide sequence ID" value="NZ_JAWONS010000002.1"/>
</dbReference>
<evidence type="ECO:0000313" key="2">
    <source>
        <dbReference type="Proteomes" id="UP001276854"/>
    </source>
</evidence>
<protein>
    <submittedName>
        <fullName evidence="1">Selenium-dependent molybdenum cofactor biosynthesis protein YqeB</fullName>
    </submittedName>
</protein>
<evidence type="ECO:0000313" key="1">
    <source>
        <dbReference type="EMBL" id="MDW2795971.1"/>
    </source>
</evidence>
<dbReference type="EMBL" id="JAWONS010000002">
    <property type="protein sequence ID" value="MDW2795971.1"/>
    <property type="molecule type" value="Genomic_DNA"/>
</dbReference>
<name>A0ABU4GEB2_9CLOT</name>